<dbReference type="InterPro" id="IPR051681">
    <property type="entry name" value="Ser/Thr_Kinases-Pseudokinases"/>
</dbReference>
<name>A0A485KN61_9STRA</name>
<dbReference type="InterPro" id="IPR001245">
    <property type="entry name" value="Ser-Thr/Tyr_kinase_cat_dom"/>
</dbReference>
<dbReference type="InterPro" id="IPR000719">
    <property type="entry name" value="Prot_kinase_dom"/>
</dbReference>
<dbReference type="GO" id="GO:0005524">
    <property type="term" value="F:ATP binding"/>
    <property type="evidence" value="ECO:0007669"/>
    <property type="project" value="InterPro"/>
</dbReference>
<dbReference type="Pfam" id="PF07714">
    <property type="entry name" value="PK_Tyr_Ser-Thr"/>
    <property type="match status" value="1"/>
</dbReference>
<dbReference type="PROSITE" id="PS50011">
    <property type="entry name" value="PROTEIN_KINASE_DOM"/>
    <property type="match status" value="1"/>
</dbReference>
<reference evidence="3 4" key="1">
    <citation type="submission" date="2019-03" db="EMBL/GenBank/DDBJ databases">
        <authorList>
            <person name="Gaulin E."/>
            <person name="Dumas B."/>
        </authorList>
    </citation>
    <scope>NUCLEOTIDE SEQUENCE [LARGE SCALE GENOMIC DNA]</scope>
    <source>
        <strain evidence="3">CBS 568.67</strain>
    </source>
</reference>
<accession>A0A485KN61</accession>
<dbReference type="PANTHER" id="PTHR44329:SF214">
    <property type="entry name" value="PROTEIN KINASE DOMAIN-CONTAINING PROTEIN"/>
    <property type="match status" value="1"/>
</dbReference>
<dbReference type="AlphaFoldDB" id="A0A485KN61"/>
<dbReference type="InterPro" id="IPR011009">
    <property type="entry name" value="Kinase-like_dom_sf"/>
</dbReference>
<dbReference type="Gene3D" id="1.10.510.10">
    <property type="entry name" value="Transferase(Phosphotransferase) domain 1"/>
    <property type="match status" value="1"/>
</dbReference>
<evidence type="ECO:0000313" key="4">
    <source>
        <dbReference type="Proteomes" id="UP000332933"/>
    </source>
</evidence>
<keyword evidence="4" id="KW-1185">Reference proteome</keyword>
<gene>
    <name evidence="3" type="primary">Aste57867_9558</name>
    <name evidence="2" type="ORF">As57867_009520</name>
    <name evidence="3" type="ORF">ASTE57867_9558</name>
</gene>
<organism evidence="3 4">
    <name type="scientific">Aphanomyces stellatus</name>
    <dbReference type="NCBI Taxonomy" id="120398"/>
    <lineage>
        <taxon>Eukaryota</taxon>
        <taxon>Sar</taxon>
        <taxon>Stramenopiles</taxon>
        <taxon>Oomycota</taxon>
        <taxon>Saprolegniomycetes</taxon>
        <taxon>Saprolegniales</taxon>
        <taxon>Verrucalvaceae</taxon>
        <taxon>Aphanomyces</taxon>
    </lineage>
</organism>
<dbReference type="EMBL" id="CAADRA010005170">
    <property type="protein sequence ID" value="VFT86437.1"/>
    <property type="molecule type" value="Genomic_DNA"/>
</dbReference>
<protein>
    <submittedName>
        <fullName evidence="3">Aste57867_9558 protein</fullName>
    </submittedName>
</protein>
<evidence type="ECO:0000313" key="3">
    <source>
        <dbReference type="EMBL" id="VFT86437.1"/>
    </source>
</evidence>
<dbReference type="OrthoDB" id="89714at2759"/>
<dbReference type="PANTHER" id="PTHR44329">
    <property type="entry name" value="SERINE/THREONINE-PROTEIN KINASE TNNI3K-RELATED"/>
    <property type="match status" value="1"/>
</dbReference>
<dbReference type="Proteomes" id="UP000332933">
    <property type="component" value="Unassembled WGS sequence"/>
</dbReference>
<evidence type="ECO:0000313" key="2">
    <source>
        <dbReference type="EMBL" id="KAF0699899.1"/>
    </source>
</evidence>
<dbReference type="SUPFAM" id="SSF56112">
    <property type="entry name" value="Protein kinase-like (PK-like)"/>
    <property type="match status" value="1"/>
</dbReference>
<feature type="domain" description="Protein kinase" evidence="1">
    <location>
        <begin position="1"/>
        <end position="348"/>
    </location>
</feature>
<dbReference type="EMBL" id="VJMH01005149">
    <property type="protein sequence ID" value="KAF0699899.1"/>
    <property type="molecule type" value="Genomic_DNA"/>
</dbReference>
<proteinExistence type="predicted"/>
<reference evidence="2" key="2">
    <citation type="submission" date="2019-06" db="EMBL/GenBank/DDBJ databases">
        <title>Genomics analysis of Aphanomyces spp. identifies a new class of oomycete effector associated with host adaptation.</title>
        <authorList>
            <person name="Gaulin E."/>
        </authorList>
    </citation>
    <scope>NUCLEOTIDE SEQUENCE</scope>
    <source>
        <strain evidence="2">CBS 578.67</strain>
    </source>
</reference>
<evidence type="ECO:0000259" key="1">
    <source>
        <dbReference type="PROSITE" id="PS50011"/>
    </source>
</evidence>
<sequence>MGNGESPKAPDAIRGAVVHAGIVVGLYAAGGKTAGTQPNVPTNGRGRPVVHVSATNPIIHDVNCIEYAELDRYKSKYWLDPNDVVHSRSIPSNFLKADLGHYLGQSVYIKSLDLSSDDLARQKTALVHEVHALERVTHANLVQFIGFCISEKHGLCCVSEYMEGKTLRHLLNNKRHALSWPKEKIQIALDITAATVYLHSLRPRIIYHNIKATKVLLTASVVAKLSVNGGVFSRDRSYEDMIVSEGDIEWRAPELILDGATCDEKVDVYSFGVFLTELDTCELPFAAEVASMPRFEITKQIVLGQLRPALSRACPPCIRQIVNQCLKHDPSLRPSSERVLHMLREARLELLDSA</sequence>
<dbReference type="GO" id="GO:0004674">
    <property type="term" value="F:protein serine/threonine kinase activity"/>
    <property type="evidence" value="ECO:0007669"/>
    <property type="project" value="TreeGrafter"/>
</dbReference>